<keyword evidence="2" id="KW-1185">Reference proteome</keyword>
<protein>
    <submittedName>
        <fullName evidence="1">2-haloacid dehalogenase</fullName>
    </submittedName>
</protein>
<dbReference type="InterPro" id="IPR023214">
    <property type="entry name" value="HAD_sf"/>
</dbReference>
<dbReference type="SFLD" id="SFLDS00003">
    <property type="entry name" value="Haloacid_Dehalogenase"/>
    <property type="match status" value="1"/>
</dbReference>
<accession>A0A1H7V232</accession>
<gene>
    <name evidence="1" type="ORF">SAMN05661044_04056</name>
</gene>
<dbReference type="EMBL" id="FOAF01000006">
    <property type="protein sequence ID" value="SEM03204.1"/>
    <property type="molecule type" value="Genomic_DNA"/>
</dbReference>
<dbReference type="PANTHER" id="PTHR43611:SF3">
    <property type="entry name" value="FLAVIN MONONUCLEOTIDE HYDROLASE 1, CHLOROPLATIC"/>
    <property type="match status" value="1"/>
</dbReference>
<dbReference type="InterPro" id="IPR023198">
    <property type="entry name" value="PGP-like_dom2"/>
</dbReference>
<name>A0A1H7V232_OLID1</name>
<dbReference type="RefSeq" id="WP_093328224.1">
    <property type="nucleotide sequence ID" value="NZ_FOAF01000006.1"/>
</dbReference>
<dbReference type="Gene3D" id="1.10.150.240">
    <property type="entry name" value="Putative phosphatase, domain 2"/>
    <property type="match status" value="1"/>
</dbReference>
<dbReference type="InterPro" id="IPR006439">
    <property type="entry name" value="HAD-SF_hydro_IA"/>
</dbReference>
<dbReference type="SUPFAM" id="SSF56784">
    <property type="entry name" value="HAD-like"/>
    <property type="match status" value="1"/>
</dbReference>
<dbReference type="AlphaFoldDB" id="A0A1H7V232"/>
<dbReference type="CDD" id="cd02603">
    <property type="entry name" value="HAD_sEH-N_like"/>
    <property type="match status" value="1"/>
</dbReference>
<proteinExistence type="predicted"/>
<dbReference type="PANTHER" id="PTHR43611">
    <property type="entry name" value="ALPHA-D-GLUCOSE 1-PHOSPHATE PHOSPHATASE"/>
    <property type="match status" value="1"/>
</dbReference>
<dbReference type="NCBIfam" id="TIGR01509">
    <property type="entry name" value="HAD-SF-IA-v3"/>
    <property type="match status" value="1"/>
</dbReference>
<evidence type="ECO:0000313" key="1">
    <source>
        <dbReference type="EMBL" id="SEM03204.1"/>
    </source>
</evidence>
<dbReference type="Gene3D" id="3.40.50.1000">
    <property type="entry name" value="HAD superfamily/HAD-like"/>
    <property type="match status" value="1"/>
</dbReference>
<dbReference type="SFLD" id="SFLDG01129">
    <property type="entry name" value="C1.5:_HAD__Beta-PGM__Phosphata"/>
    <property type="match status" value="1"/>
</dbReference>
<dbReference type="STRING" id="407022.SAMN05661044_04056"/>
<sequence length="202" mass="23045">MIKNIIFDFGGVLVDWNPKYLYKKLFANEADMADFLENICTSDWNEQQDEGRTLRAGTDSLVALHPEKTALIEAYYSRWEEMLAGPIEGTVDILQKLKNAGTYGLYGLTNWSTETFPIALARFDFFSLFDGILVSGTEKIRKPDPAFYRLLLSRYNLQAGECLFIDDNQRNTDAAIKFGIQSINFKHPEQLLKELNAHGVFL</sequence>
<dbReference type="InterPro" id="IPR036412">
    <property type="entry name" value="HAD-like_sf"/>
</dbReference>
<dbReference type="Pfam" id="PF00702">
    <property type="entry name" value="Hydrolase"/>
    <property type="match status" value="1"/>
</dbReference>
<dbReference type="PRINTS" id="PR00413">
    <property type="entry name" value="HADHALOGNASE"/>
</dbReference>
<dbReference type="OrthoDB" id="9797415at2"/>
<dbReference type="Proteomes" id="UP000199421">
    <property type="component" value="Unassembled WGS sequence"/>
</dbReference>
<organism evidence="1 2">
    <name type="scientific">Olivibacter domesticus</name>
    <name type="common">Pseudosphingobacterium domesticum</name>
    <dbReference type="NCBI Taxonomy" id="407022"/>
    <lineage>
        <taxon>Bacteria</taxon>
        <taxon>Pseudomonadati</taxon>
        <taxon>Bacteroidota</taxon>
        <taxon>Sphingobacteriia</taxon>
        <taxon>Sphingobacteriales</taxon>
        <taxon>Sphingobacteriaceae</taxon>
        <taxon>Olivibacter</taxon>
    </lineage>
</organism>
<reference evidence="2" key="1">
    <citation type="submission" date="2016-10" db="EMBL/GenBank/DDBJ databases">
        <authorList>
            <person name="Varghese N."/>
            <person name="Submissions S."/>
        </authorList>
    </citation>
    <scope>NUCLEOTIDE SEQUENCE [LARGE SCALE GENOMIC DNA]</scope>
    <source>
        <strain evidence="2">DSM 18733</strain>
    </source>
</reference>
<evidence type="ECO:0000313" key="2">
    <source>
        <dbReference type="Proteomes" id="UP000199421"/>
    </source>
</evidence>